<keyword evidence="2" id="KW-1185">Reference proteome</keyword>
<evidence type="ECO:0000313" key="2">
    <source>
        <dbReference type="Proteomes" id="UP001589683"/>
    </source>
</evidence>
<gene>
    <name evidence="1" type="ORF">ACFFUT_17765</name>
</gene>
<dbReference type="EMBL" id="JBHMEA010000050">
    <property type="protein sequence ID" value="MFB9233645.1"/>
    <property type="molecule type" value="Genomic_DNA"/>
</dbReference>
<protein>
    <recommendedName>
        <fullName evidence="3">Antibiotic biosynthesis monooxygenase</fullName>
    </recommendedName>
</protein>
<reference evidence="1 2" key="1">
    <citation type="submission" date="2024-09" db="EMBL/GenBank/DDBJ databases">
        <authorList>
            <person name="Sun Q."/>
            <person name="Mori K."/>
        </authorList>
    </citation>
    <scope>NUCLEOTIDE SEQUENCE [LARGE SCALE GENOMIC DNA]</scope>
    <source>
        <strain evidence="1 2">CECT 8726</strain>
    </source>
</reference>
<evidence type="ECO:0008006" key="3">
    <source>
        <dbReference type="Google" id="ProtNLM"/>
    </source>
</evidence>
<organism evidence="1 2">
    <name type="scientific">Pseudohalocynthiibacter aestuariivivens</name>
    <dbReference type="NCBI Taxonomy" id="1591409"/>
    <lineage>
        <taxon>Bacteria</taxon>
        <taxon>Pseudomonadati</taxon>
        <taxon>Pseudomonadota</taxon>
        <taxon>Alphaproteobacteria</taxon>
        <taxon>Rhodobacterales</taxon>
        <taxon>Paracoccaceae</taxon>
        <taxon>Pseudohalocynthiibacter</taxon>
    </lineage>
</organism>
<proteinExistence type="predicted"/>
<name>A0ABV5JKL6_9RHOB</name>
<accession>A0ABV5JKL6</accession>
<dbReference type="RefSeq" id="WP_213890439.1">
    <property type="nucleotide sequence ID" value="NZ_JAGFNU010000011.1"/>
</dbReference>
<comment type="caution">
    <text evidence="1">The sequence shown here is derived from an EMBL/GenBank/DDBJ whole genome shotgun (WGS) entry which is preliminary data.</text>
</comment>
<evidence type="ECO:0000313" key="1">
    <source>
        <dbReference type="EMBL" id="MFB9233645.1"/>
    </source>
</evidence>
<dbReference type="Proteomes" id="UP001589683">
    <property type="component" value="Unassembled WGS sequence"/>
</dbReference>
<sequence length="96" mass="10539">MFARITTYKLKPGTVEASEKMLERIKPQILALAGLKHFINAVDADGNGYIISIVESEEISNANQAKVAELWQSFGEFLAEPPKPGGYRVIMNESVG</sequence>